<evidence type="ECO:0000313" key="11">
    <source>
        <dbReference type="Proteomes" id="UP001165524"/>
    </source>
</evidence>
<dbReference type="SUPFAM" id="SSF47384">
    <property type="entry name" value="Homodimeric domain of signal transducing histidine kinase"/>
    <property type="match status" value="1"/>
</dbReference>
<dbReference type="Gene3D" id="1.10.287.130">
    <property type="match status" value="1"/>
</dbReference>
<feature type="modified residue" description="4-aspartylphosphate" evidence="5">
    <location>
        <position position="722"/>
    </location>
</feature>
<dbReference type="InterPro" id="IPR003661">
    <property type="entry name" value="HisK_dim/P_dom"/>
</dbReference>
<gene>
    <name evidence="10" type="ORF">MU846_12470</name>
</gene>
<feature type="domain" description="Histidine kinase" evidence="8">
    <location>
        <begin position="431"/>
        <end position="650"/>
    </location>
</feature>
<keyword evidence="6" id="KW-0472">Membrane</keyword>
<keyword evidence="7" id="KW-0732">Signal</keyword>
<evidence type="ECO:0000259" key="8">
    <source>
        <dbReference type="PROSITE" id="PS50109"/>
    </source>
</evidence>
<dbReference type="InterPro" id="IPR036890">
    <property type="entry name" value="HATPase_C_sf"/>
</dbReference>
<dbReference type="CDD" id="cd16922">
    <property type="entry name" value="HATPase_EvgS-ArcB-TorS-like"/>
    <property type="match status" value="1"/>
</dbReference>
<dbReference type="SUPFAM" id="SSF52172">
    <property type="entry name" value="CheY-like"/>
    <property type="match status" value="1"/>
</dbReference>
<organism evidence="10 11">
    <name type="scientific">Alcanivorax quisquiliarum</name>
    <dbReference type="NCBI Taxonomy" id="2933565"/>
    <lineage>
        <taxon>Bacteria</taxon>
        <taxon>Pseudomonadati</taxon>
        <taxon>Pseudomonadota</taxon>
        <taxon>Gammaproteobacteria</taxon>
        <taxon>Oceanospirillales</taxon>
        <taxon>Alcanivoracaceae</taxon>
        <taxon>Alcanivorax</taxon>
    </lineage>
</organism>
<dbReference type="InterPro" id="IPR011623">
    <property type="entry name" value="7TMR_DISM_rcpt_extracell_dom1"/>
</dbReference>
<evidence type="ECO:0000256" key="4">
    <source>
        <dbReference type="ARBA" id="ARBA00023012"/>
    </source>
</evidence>
<dbReference type="CDD" id="cd00082">
    <property type="entry name" value="HisKA"/>
    <property type="match status" value="1"/>
</dbReference>
<dbReference type="RefSeq" id="WP_246953235.1">
    <property type="nucleotide sequence ID" value="NZ_JALKII010000009.1"/>
</dbReference>
<dbReference type="InterPro" id="IPR011006">
    <property type="entry name" value="CheY-like_superfamily"/>
</dbReference>
<feature type="transmembrane region" description="Helical" evidence="6">
    <location>
        <begin position="336"/>
        <end position="357"/>
    </location>
</feature>
<dbReference type="SMART" id="SM00388">
    <property type="entry name" value="HisKA"/>
    <property type="match status" value="1"/>
</dbReference>
<feature type="signal peptide" evidence="7">
    <location>
        <begin position="1"/>
        <end position="23"/>
    </location>
</feature>
<comment type="caution">
    <text evidence="10">The sequence shown here is derived from an EMBL/GenBank/DDBJ whole genome shotgun (WGS) entry which is preliminary data.</text>
</comment>
<dbReference type="PRINTS" id="PR00344">
    <property type="entry name" value="BCTRLSENSOR"/>
</dbReference>
<feature type="domain" description="Response regulatory" evidence="9">
    <location>
        <begin position="671"/>
        <end position="792"/>
    </location>
</feature>
<evidence type="ECO:0000259" key="9">
    <source>
        <dbReference type="PROSITE" id="PS50110"/>
    </source>
</evidence>
<dbReference type="EC" id="2.7.13.3" evidence="2"/>
<dbReference type="InterPro" id="IPR036097">
    <property type="entry name" value="HisK_dim/P_sf"/>
</dbReference>
<feature type="transmembrane region" description="Helical" evidence="6">
    <location>
        <begin position="215"/>
        <end position="231"/>
    </location>
</feature>
<evidence type="ECO:0000313" key="10">
    <source>
        <dbReference type="EMBL" id="MCK0538523.1"/>
    </source>
</evidence>
<dbReference type="InterPro" id="IPR003594">
    <property type="entry name" value="HATPase_dom"/>
</dbReference>
<dbReference type="InterPro" id="IPR001789">
    <property type="entry name" value="Sig_transdc_resp-reg_receiver"/>
</dbReference>
<sequence length="796" mass="88704">MQQRLTYFIMAVLACLTAASASAGSDQILTQQTTLYAQPDGLRWLDDPDGRLTPDEALVALQQGAGILLDPGFPSLGFRRGPQWFLLRVDNQSSHEQWILQAGRPHLDYLDLYLTGADGQHLIHYQAGDRIPFSQRAIPHPELVFPLLLPAGKSQILLRAEGGNAIEMPLTLMTPMTFQQQDSQRQILHGLYYGSMLIMCLFNLLIFLSMRDPSFLLYVAYLGTLALNLFTRDGLAYQWLWPDSPWWNHHSLPVLNLLSVAFSILFACYFLQLSRYRPRLNRVLRWVALLVACLAPISLLNFHFWIQASTALALPWVLIIIFIAAIQAAQGHKAAYYFVLAFLVLSLAVTLYVLKVFQLLPGNWLLEHAIQFGAALEALLLSFALAHRMTTLKEENERIQREANEVLEQRVYERTQELNEALSARSEFLAVMSHEIRTPLNGIIGTLDLLRDSGLSSKQMEHMHVIEQSGNSLLQLINDVLDYARIEAGKMPLEDTSFQLARLVEDCVALFQQRANLSGNSLHHDISAGLSGEVRGDPMRLRQVLVNLISNAVKFTEDGKITVRAYRELGNPDCVRFEIEDTGIGIPEGKLPQLFEHFHQLDTSTSRRYGGTGLGLAICRQLVEMMGGEIGARSIDGQGSCFWFRMPLPRATEPALPAEPAPAQEPLPLVRLLIVDDNAINLMVAEGLCRKLGHEVEVASSGMEAIRLLLQDSRPFDLVLMDCEMPGMDGFATARQIIALQQSGQLSQFPIVALTAHAVPDKIRACHEAGMITHIAKPVTALKLDHSLRAVLAGGR</sequence>
<dbReference type="Gene3D" id="3.40.50.2300">
    <property type="match status" value="1"/>
</dbReference>
<comment type="catalytic activity">
    <reaction evidence="1">
        <text>ATP + protein L-histidine = ADP + protein N-phospho-L-histidine.</text>
        <dbReference type="EC" id="2.7.13.3"/>
    </reaction>
</comment>
<keyword evidence="4" id="KW-0902">Two-component regulatory system</keyword>
<keyword evidence="11" id="KW-1185">Reference proteome</keyword>
<evidence type="ECO:0000256" key="7">
    <source>
        <dbReference type="SAM" id="SignalP"/>
    </source>
</evidence>
<feature type="chain" id="PRO_5047135332" description="histidine kinase" evidence="7">
    <location>
        <begin position="24"/>
        <end position="796"/>
    </location>
</feature>
<dbReference type="Pfam" id="PF00512">
    <property type="entry name" value="HisKA"/>
    <property type="match status" value="1"/>
</dbReference>
<dbReference type="PANTHER" id="PTHR45339">
    <property type="entry name" value="HYBRID SIGNAL TRANSDUCTION HISTIDINE KINASE J"/>
    <property type="match status" value="1"/>
</dbReference>
<keyword evidence="6" id="KW-0812">Transmembrane</keyword>
<dbReference type="CDD" id="cd17546">
    <property type="entry name" value="REC_hyHK_CKI1_RcsC-like"/>
    <property type="match status" value="1"/>
</dbReference>
<keyword evidence="6" id="KW-1133">Transmembrane helix</keyword>
<dbReference type="Gene3D" id="2.60.40.2380">
    <property type="match status" value="1"/>
</dbReference>
<protein>
    <recommendedName>
        <fullName evidence="2">histidine kinase</fullName>
        <ecNumber evidence="2">2.7.13.3</ecNumber>
    </recommendedName>
</protein>
<dbReference type="Pfam" id="PF00072">
    <property type="entry name" value="Response_reg"/>
    <property type="match status" value="1"/>
</dbReference>
<keyword evidence="3 5" id="KW-0597">Phosphoprotein</keyword>
<evidence type="ECO:0000256" key="3">
    <source>
        <dbReference type="ARBA" id="ARBA00022553"/>
    </source>
</evidence>
<dbReference type="Pfam" id="PF07696">
    <property type="entry name" value="7TMR-DISMED2"/>
    <property type="match status" value="1"/>
</dbReference>
<reference evidence="10" key="1">
    <citation type="submission" date="2022-04" db="EMBL/GenBank/DDBJ databases">
        <title>Alcanivorax sp. CY1518 draft genome sequence.</title>
        <authorList>
            <person name="Zhao G."/>
            <person name="An M."/>
        </authorList>
    </citation>
    <scope>NUCLEOTIDE SEQUENCE</scope>
    <source>
        <strain evidence="10">CY1518</strain>
    </source>
</reference>
<dbReference type="SMART" id="SM00448">
    <property type="entry name" value="REC"/>
    <property type="match status" value="1"/>
</dbReference>
<dbReference type="SUPFAM" id="SSF55874">
    <property type="entry name" value="ATPase domain of HSP90 chaperone/DNA topoisomerase II/histidine kinase"/>
    <property type="match status" value="1"/>
</dbReference>
<dbReference type="PROSITE" id="PS50109">
    <property type="entry name" value="HIS_KIN"/>
    <property type="match status" value="1"/>
</dbReference>
<feature type="transmembrane region" description="Helical" evidence="6">
    <location>
        <begin position="312"/>
        <end position="329"/>
    </location>
</feature>
<evidence type="ECO:0000256" key="2">
    <source>
        <dbReference type="ARBA" id="ARBA00012438"/>
    </source>
</evidence>
<dbReference type="Proteomes" id="UP001165524">
    <property type="component" value="Unassembled WGS sequence"/>
</dbReference>
<dbReference type="Pfam" id="PF07695">
    <property type="entry name" value="7TMR-DISM_7TM"/>
    <property type="match status" value="1"/>
</dbReference>
<dbReference type="PANTHER" id="PTHR45339:SF1">
    <property type="entry name" value="HYBRID SIGNAL TRANSDUCTION HISTIDINE KINASE J"/>
    <property type="match status" value="1"/>
</dbReference>
<proteinExistence type="predicted"/>
<evidence type="ECO:0000256" key="1">
    <source>
        <dbReference type="ARBA" id="ARBA00000085"/>
    </source>
</evidence>
<dbReference type="Pfam" id="PF02518">
    <property type="entry name" value="HATPase_c"/>
    <property type="match status" value="1"/>
</dbReference>
<dbReference type="Gene3D" id="3.30.565.10">
    <property type="entry name" value="Histidine kinase-like ATPase, C-terminal domain"/>
    <property type="match status" value="1"/>
</dbReference>
<keyword evidence="10" id="KW-0067">ATP-binding</keyword>
<name>A0ABT0E9L5_9GAMM</name>
<feature type="transmembrane region" description="Helical" evidence="6">
    <location>
        <begin position="283"/>
        <end position="306"/>
    </location>
</feature>
<evidence type="ECO:0000256" key="6">
    <source>
        <dbReference type="SAM" id="Phobius"/>
    </source>
</evidence>
<evidence type="ECO:0000256" key="5">
    <source>
        <dbReference type="PROSITE-ProRule" id="PRU00169"/>
    </source>
</evidence>
<dbReference type="GO" id="GO:0005524">
    <property type="term" value="F:ATP binding"/>
    <property type="evidence" value="ECO:0007669"/>
    <property type="project" value="UniProtKB-KW"/>
</dbReference>
<accession>A0ABT0E9L5</accession>
<dbReference type="EMBL" id="JALKII010000009">
    <property type="protein sequence ID" value="MCK0538523.1"/>
    <property type="molecule type" value="Genomic_DNA"/>
</dbReference>
<dbReference type="InterPro" id="IPR005467">
    <property type="entry name" value="His_kinase_dom"/>
</dbReference>
<dbReference type="InterPro" id="IPR011622">
    <property type="entry name" value="7TMR_DISM_rcpt_extracell_dom2"/>
</dbReference>
<feature type="transmembrane region" description="Helical" evidence="6">
    <location>
        <begin position="251"/>
        <end position="271"/>
    </location>
</feature>
<keyword evidence="10" id="KW-0547">Nucleotide-binding</keyword>
<dbReference type="PROSITE" id="PS51257">
    <property type="entry name" value="PROKAR_LIPOPROTEIN"/>
    <property type="match status" value="1"/>
</dbReference>
<dbReference type="PROSITE" id="PS50110">
    <property type="entry name" value="RESPONSE_REGULATORY"/>
    <property type="match status" value="1"/>
</dbReference>
<dbReference type="InterPro" id="IPR004358">
    <property type="entry name" value="Sig_transdc_His_kin-like_C"/>
</dbReference>
<dbReference type="SMART" id="SM00387">
    <property type="entry name" value="HATPase_c"/>
    <property type="match status" value="1"/>
</dbReference>
<feature type="transmembrane region" description="Helical" evidence="6">
    <location>
        <begin position="190"/>
        <end position="208"/>
    </location>
</feature>